<keyword evidence="3" id="KW-1185">Reference proteome</keyword>
<feature type="domain" description="Chalcone isomerase" evidence="1">
    <location>
        <begin position="11"/>
        <end position="146"/>
    </location>
</feature>
<protein>
    <recommendedName>
        <fullName evidence="1">Chalcone isomerase domain-containing protein</fullName>
    </recommendedName>
</protein>
<sequence length="148" mass="17231">MANPVAELKKVGAAKLEIFFFDIYFSTLFSADGNYQENTFPIALKIKYLRDIKSKDLLERTQQEWQKLGYSDEDTQPWLEKLATMWPNINKHDELTLLVQSDGTSEFYLNDEAIGEIQDTKFGRHFLAIWLDKNCSYPKLRKQLIGGE</sequence>
<gene>
    <name evidence="2" type="ORF">GLIP_3278</name>
</gene>
<dbReference type="Pfam" id="PF16036">
    <property type="entry name" value="Chalcone_3"/>
    <property type="match status" value="1"/>
</dbReference>
<evidence type="ECO:0000259" key="1">
    <source>
        <dbReference type="Pfam" id="PF16036"/>
    </source>
</evidence>
<proteinExistence type="predicted"/>
<dbReference type="EMBL" id="BAEN01000064">
    <property type="protein sequence ID" value="GAC15892.1"/>
    <property type="molecule type" value="Genomic_DNA"/>
</dbReference>
<reference evidence="2 3" key="1">
    <citation type="journal article" date="2017" name="Antonie Van Leeuwenhoek">
        <title>Rhizobium rhizosphaerae sp. nov., a novel species isolated from rice rhizosphere.</title>
        <authorList>
            <person name="Zhao J.J."/>
            <person name="Zhang J."/>
            <person name="Zhang R.J."/>
            <person name="Zhang C.W."/>
            <person name="Yin H.Q."/>
            <person name="Zhang X.X."/>
        </authorList>
    </citation>
    <scope>NUCLEOTIDE SEQUENCE [LARGE SCALE GENOMIC DNA]</scope>
    <source>
        <strain evidence="2 3">E3</strain>
    </source>
</reference>
<comment type="caution">
    <text evidence="2">The sequence shown here is derived from an EMBL/GenBank/DDBJ whole genome shotgun (WGS) entry which is preliminary data.</text>
</comment>
<organism evidence="2 3">
    <name type="scientific">Aliiglaciecola lipolytica E3</name>
    <dbReference type="NCBI Taxonomy" id="1127673"/>
    <lineage>
        <taxon>Bacteria</taxon>
        <taxon>Pseudomonadati</taxon>
        <taxon>Pseudomonadota</taxon>
        <taxon>Gammaproteobacteria</taxon>
        <taxon>Alteromonadales</taxon>
        <taxon>Alteromonadaceae</taxon>
        <taxon>Aliiglaciecola</taxon>
    </lineage>
</organism>
<dbReference type="RefSeq" id="WP_008845696.1">
    <property type="nucleotide sequence ID" value="NZ_BAEN01000064.1"/>
</dbReference>
<name>K6YCH7_9ALTE</name>
<evidence type="ECO:0000313" key="2">
    <source>
        <dbReference type="EMBL" id="GAC15892.1"/>
    </source>
</evidence>
<evidence type="ECO:0000313" key="3">
    <source>
        <dbReference type="Proteomes" id="UP000006334"/>
    </source>
</evidence>
<dbReference type="STRING" id="1127673.GLIP_3278"/>
<dbReference type="AlphaFoldDB" id="K6YCH7"/>
<dbReference type="Proteomes" id="UP000006334">
    <property type="component" value="Unassembled WGS sequence"/>
</dbReference>
<accession>K6YCH7</accession>
<dbReference type="OrthoDB" id="8527419at2"/>
<dbReference type="eggNOG" id="COG3572">
    <property type="taxonomic scope" value="Bacteria"/>
</dbReference>
<dbReference type="InterPro" id="IPR016087">
    <property type="entry name" value="Chalcone_isomerase"/>
</dbReference>